<dbReference type="AlphaFoldDB" id="A0A1D1VKN8"/>
<evidence type="ECO:0000313" key="2">
    <source>
        <dbReference type="Proteomes" id="UP000186922"/>
    </source>
</evidence>
<comment type="caution">
    <text evidence="1">The sequence shown here is derived from an EMBL/GenBank/DDBJ whole genome shotgun (WGS) entry which is preliminary data.</text>
</comment>
<organism evidence="1 2">
    <name type="scientific">Ramazzottius varieornatus</name>
    <name type="common">Water bear</name>
    <name type="synonym">Tardigrade</name>
    <dbReference type="NCBI Taxonomy" id="947166"/>
    <lineage>
        <taxon>Eukaryota</taxon>
        <taxon>Metazoa</taxon>
        <taxon>Ecdysozoa</taxon>
        <taxon>Tardigrada</taxon>
        <taxon>Eutardigrada</taxon>
        <taxon>Parachela</taxon>
        <taxon>Hypsibioidea</taxon>
        <taxon>Ramazzottiidae</taxon>
        <taxon>Ramazzottius</taxon>
    </lineage>
</organism>
<gene>
    <name evidence="1" type="primary">RvY_11506-1</name>
    <name evidence="1" type="synonym">RvY_11506.1</name>
    <name evidence="1" type="ORF">RvY_11506</name>
</gene>
<reference evidence="1 2" key="1">
    <citation type="journal article" date="2016" name="Nat. Commun.">
        <title>Extremotolerant tardigrade genome and improved radiotolerance of human cultured cells by tardigrade-unique protein.</title>
        <authorList>
            <person name="Hashimoto T."/>
            <person name="Horikawa D.D."/>
            <person name="Saito Y."/>
            <person name="Kuwahara H."/>
            <person name="Kozuka-Hata H."/>
            <person name="Shin-I T."/>
            <person name="Minakuchi Y."/>
            <person name="Ohishi K."/>
            <person name="Motoyama A."/>
            <person name="Aizu T."/>
            <person name="Enomoto A."/>
            <person name="Kondo K."/>
            <person name="Tanaka S."/>
            <person name="Hara Y."/>
            <person name="Koshikawa S."/>
            <person name="Sagara H."/>
            <person name="Miura T."/>
            <person name="Yokobori S."/>
            <person name="Miyagawa K."/>
            <person name="Suzuki Y."/>
            <person name="Kubo T."/>
            <person name="Oyama M."/>
            <person name="Kohara Y."/>
            <person name="Fujiyama A."/>
            <person name="Arakawa K."/>
            <person name="Katayama T."/>
            <person name="Toyoda A."/>
            <person name="Kunieda T."/>
        </authorList>
    </citation>
    <scope>NUCLEOTIDE SEQUENCE [LARGE SCALE GENOMIC DNA]</scope>
    <source>
        <strain evidence="1 2">YOKOZUNA-1</strain>
    </source>
</reference>
<keyword evidence="2" id="KW-1185">Reference proteome</keyword>
<accession>A0A1D1VKN8</accession>
<name>A0A1D1VKN8_RAMVA</name>
<sequence>MDGKAQISLNSLENGERNYETVDMVIMRWKVAAMAGANRSSTTTPPTMAQVLRLYGLCRQKV</sequence>
<dbReference type="Proteomes" id="UP000186922">
    <property type="component" value="Unassembled WGS sequence"/>
</dbReference>
<protein>
    <submittedName>
        <fullName evidence="1">Uncharacterized protein</fullName>
    </submittedName>
</protein>
<evidence type="ECO:0000313" key="1">
    <source>
        <dbReference type="EMBL" id="GAV00693.1"/>
    </source>
</evidence>
<proteinExistence type="predicted"/>
<dbReference type="EMBL" id="BDGG01000006">
    <property type="protein sequence ID" value="GAV00693.1"/>
    <property type="molecule type" value="Genomic_DNA"/>
</dbReference>